<proteinExistence type="predicted"/>
<reference evidence="1 2" key="1">
    <citation type="submission" date="2014-09" db="EMBL/GenBank/DDBJ databases">
        <title>Draft Genome Sequence of Porphyromonas macacae COT-192_OH2859.</title>
        <authorList>
            <person name="Wallis C."/>
            <person name="Deusch O."/>
            <person name="O'Flynn C."/>
            <person name="Davis I."/>
            <person name="Horsfall A."/>
            <person name="Kirkwood N."/>
            <person name="Harris S."/>
            <person name="Eisen J.A."/>
            <person name="Coil D.A."/>
            <person name="Darling A.E."/>
            <person name="Jospin G."/>
            <person name="Alexiev A."/>
        </authorList>
    </citation>
    <scope>NUCLEOTIDE SEQUENCE [LARGE SCALE GENOMIC DNA]</scope>
    <source>
        <strain evidence="2">COT-192 OH2859</strain>
    </source>
</reference>
<name>A0A0A2E558_9PORP</name>
<dbReference type="AlphaFoldDB" id="A0A0A2E558"/>
<evidence type="ECO:0000313" key="1">
    <source>
        <dbReference type="EMBL" id="KGN74028.1"/>
    </source>
</evidence>
<gene>
    <name evidence="1" type="ORF">HQ47_06060</name>
</gene>
<keyword evidence="2" id="KW-1185">Reference proteome</keyword>
<dbReference type="Proteomes" id="UP000030103">
    <property type="component" value="Unassembled WGS sequence"/>
</dbReference>
<evidence type="ECO:0000313" key="2">
    <source>
        <dbReference type="Proteomes" id="UP000030103"/>
    </source>
</evidence>
<dbReference type="RefSeq" id="WP_036874004.1">
    <property type="nucleotide sequence ID" value="NZ_JRFA01000016.1"/>
</dbReference>
<sequence>MNNEKEIALLRNLFQEIVKSKKDYLAVPMHDLFVQIDPENGAVNLYDDQDRLLGSCTLFNWAEKPSNEPTAEMKRTVRETVSTLEQKGFWENPLFLKPLSVELVDDEMNSIEQLLFLDDDLIILDEPLLKDLNRDLNKFMEELLGDIK</sequence>
<protein>
    <submittedName>
        <fullName evidence="1">Uncharacterized protein</fullName>
    </submittedName>
</protein>
<accession>A0A0A2E558</accession>
<dbReference type="OrthoDB" id="1099156at2"/>
<dbReference type="EMBL" id="JRFA01000016">
    <property type="protein sequence ID" value="KGN74028.1"/>
    <property type="molecule type" value="Genomic_DNA"/>
</dbReference>
<comment type="caution">
    <text evidence="1">The sequence shown here is derived from an EMBL/GenBank/DDBJ whole genome shotgun (WGS) entry which is preliminary data.</text>
</comment>
<organism evidence="1 2">
    <name type="scientific">Porphyromonas macacae</name>
    <dbReference type="NCBI Taxonomy" id="28115"/>
    <lineage>
        <taxon>Bacteria</taxon>
        <taxon>Pseudomonadati</taxon>
        <taxon>Bacteroidota</taxon>
        <taxon>Bacteroidia</taxon>
        <taxon>Bacteroidales</taxon>
        <taxon>Porphyromonadaceae</taxon>
        <taxon>Porphyromonas</taxon>
    </lineage>
</organism>